<name>A0ABS3M841_9BACT</name>
<dbReference type="InterPro" id="IPR003770">
    <property type="entry name" value="MLTG-like"/>
</dbReference>
<dbReference type="Proteomes" id="UP000664265">
    <property type="component" value="Unassembled WGS sequence"/>
</dbReference>
<proteinExistence type="inferred from homology"/>
<evidence type="ECO:0000256" key="3">
    <source>
        <dbReference type="ARBA" id="ARBA00022989"/>
    </source>
</evidence>
<dbReference type="EC" id="4.2.2.29" evidence="7"/>
<keyword evidence="4 7" id="KW-0472">Membrane</keyword>
<gene>
    <name evidence="7 8" type="primary">mltG</name>
    <name evidence="8" type="ORF">JHU38_11480</name>
</gene>
<evidence type="ECO:0000256" key="4">
    <source>
        <dbReference type="ARBA" id="ARBA00023136"/>
    </source>
</evidence>
<evidence type="ECO:0000313" key="9">
    <source>
        <dbReference type="Proteomes" id="UP000664265"/>
    </source>
</evidence>
<organism evidence="8 9">
    <name type="scientific">Prevotella illustrans</name>
    <dbReference type="NCBI Taxonomy" id="2800387"/>
    <lineage>
        <taxon>Bacteria</taxon>
        <taxon>Pseudomonadati</taxon>
        <taxon>Bacteroidota</taxon>
        <taxon>Bacteroidia</taxon>
        <taxon>Bacteroidales</taxon>
        <taxon>Prevotellaceae</taxon>
        <taxon>Prevotella</taxon>
    </lineage>
</organism>
<feature type="site" description="Important for catalytic activity" evidence="7">
    <location>
        <position position="217"/>
    </location>
</feature>
<protein>
    <recommendedName>
        <fullName evidence="7">Endolytic murein transglycosylase</fullName>
        <ecNumber evidence="7">4.2.2.29</ecNumber>
    </recommendedName>
    <alternativeName>
        <fullName evidence="7">Peptidoglycan lytic transglycosylase</fullName>
    </alternativeName>
    <alternativeName>
        <fullName evidence="7">Peptidoglycan polymerization terminase</fullName>
    </alternativeName>
</protein>
<dbReference type="Gene3D" id="3.30.160.60">
    <property type="entry name" value="Classic Zinc Finger"/>
    <property type="match status" value="1"/>
</dbReference>
<evidence type="ECO:0000256" key="6">
    <source>
        <dbReference type="ARBA" id="ARBA00023316"/>
    </source>
</evidence>
<dbReference type="PANTHER" id="PTHR30518:SF2">
    <property type="entry name" value="ENDOLYTIC MUREIN TRANSGLYCOSYLASE"/>
    <property type="match status" value="1"/>
</dbReference>
<dbReference type="NCBIfam" id="TIGR00247">
    <property type="entry name" value="endolytic transglycosylase MltG"/>
    <property type="match status" value="1"/>
</dbReference>
<comment type="caution">
    <text evidence="8">The sequence shown here is derived from an EMBL/GenBank/DDBJ whole genome shotgun (WGS) entry which is preliminary data.</text>
</comment>
<evidence type="ECO:0000313" key="8">
    <source>
        <dbReference type="EMBL" id="MBO1364376.1"/>
    </source>
</evidence>
<dbReference type="Pfam" id="PF02618">
    <property type="entry name" value="YceG"/>
    <property type="match status" value="1"/>
</dbReference>
<evidence type="ECO:0000256" key="5">
    <source>
        <dbReference type="ARBA" id="ARBA00023239"/>
    </source>
</evidence>
<comment type="similarity">
    <text evidence="7">Belongs to the transglycosylase MltG family.</text>
</comment>
<keyword evidence="1 7" id="KW-1003">Cell membrane</keyword>
<dbReference type="PANTHER" id="PTHR30518">
    <property type="entry name" value="ENDOLYTIC MUREIN TRANSGLYCOSYLASE"/>
    <property type="match status" value="1"/>
</dbReference>
<comment type="subcellular location">
    <subcellularLocation>
        <location evidence="7">Cell membrane</location>
        <topology evidence="7">Single-pass membrane protein</topology>
    </subcellularLocation>
</comment>
<accession>A0ABS3M841</accession>
<reference evidence="8 9" key="1">
    <citation type="submission" date="2021-01" db="EMBL/GenBank/DDBJ databases">
        <title>Prevotella A2931 sp. nov.</title>
        <authorList>
            <person name="Buhl M."/>
            <person name="Oberhettinger P."/>
        </authorList>
    </citation>
    <scope>NUCLEOTIDE SEQUENCE [LARGE SCALE GENOMIC DNA]</scope>
    <source>
        <strain evidence="8 9">A2931</strain>
    </source>
</reference>
<dbReference type="RefSeq" id="WP_107582660.1">
    <property type="nucleotide sequence ID" value="NZ_JAERMS010000055.1"/>
</dbReference>
<comment type="catalytic activity">
    <reaction evidence="7">
        <text>a peptidoglycan chain = a peptidoglycan chain with N-acetyl-1,6-anhydromuramyl-[peptide] at the reducing end + a peptidoglycan chain with N-acetylglucosamine at the non-reducing end.</text>
        <dbReference type="EC" id="4.2.2.29"/>
    </reaction>
</comment>
<evidence type="ECO:0000256" key="7">
    <source>
        <dbReference type="HAMAP-Rule" id="MF_02065"/>
    </source>
</evidence>
<dbReference type="CDD" id="cd08010">
    <property type="entry name" value="MltG_like"/>
    <property type="match status" value="1"/>
</dbReference>
<keyword evidence="5 7" id="KW-0456">Lyase</keyword>
<evidence type="ECO:0000256" key="1">
    <source>
        <dbReference type="ARBA" id="ARBA00022475"/>
    </source>
</evidence>
<dbReference type="EMBL" id="JAERMS010000055">
    <property type="protein sequence ID" value="MBO1364376.1"/>
    <property type="molecule type" value="Genomic_DNA"/>
</dbReference>
<keyword evidence="9" id="KW-1185">Reference proteome</keyword>
<keyword evidence="3 7" id="KW-1133">Transmembrane helix</keyword>
<evidence type="ECO:0000256" key="2">
    <source>
        <dbReference type="ARBA" id="ARBA00022692"/>
    </source>
</evidence>
<feature type="transmembrane region" description="Helical" evidence="7">
    <location>
        <begin position="9"/>
        <end position="29"/>
    </location>
</feature>
<keyword evidence="6 7" id="KW-0961">Cell wall biogenesis/degradation</keyword>
<comment type="function">
    <text evidence="7">Functions as a peptidoglycan terminase that cleaves nascent peptidoglycan strands endolytically to terminate their elongation.</text>
</comment>
<sequence>MDKQTKNKYLYATIGCIIVAVALIYYYFFSSMNATGKTQYLYIDADDNIDSVYNKVKAVSNDHGFIGYRTLVRHCSYKSHIRTGRYSLKPGDGAFSLFRHLKNGMQASIDLTIPSVRTVEKLANEISKKLMLDSADIAKALKDEAFCEQLGYDTTTILCLFIPNTYDMYWNVSLDKFMERMQKENKKFWNFDRTHKAEEMKLSHNQVITLASIVDEETANDREKPMIAGMYYNRLMLRDAEYPDGMPLQADPTIKFAWKRFELKRIYHNLLSIDSPYNTYKNTGLPPGPIRIPSVAGIDAVLNHVHHNYLYMCAKEDFSGTHNFARTYTEHLGNAAKYSKALNERGIK</sequence>
<dbReference type="HAMAP" id="MF_02065">
    <property type="entry name" value="MltG"/>
    <property type="match status" value="1"/>
</dbReference>
<keyword evidence="2 7" id="KW-0812">Transmembrane</keyword>